<dbReference type="InterPro" id="IPR013792">
    <property type="entry name" value="RNA3'P_cycl/enolpyr_Trfase_a/b"/>
</dbReference>
<keyword evidence="4 6" id="KW-0547">Nucleotide-binding</keyword>
<feature type="active site" description="Tele-AMP-histidine intermediate" evidence="6">
    <location>
        <position position="310"/>
    </location>
</feature>
<dbReference type="Gene3D" id="3.30.360.20">
    <property type="entry name" value="RNA 3'-terminal phosphate cyclase, insert domain"/>
    <property type="match status" value="1"/>
</dbReference>
<evidence type="ECO:0000259" key="8">
    <source>
        <dbReference type="Pfam" id="PF01137"/>
    </source>
</evidence>
<gene>
    <name evidence="6" type="primary">rtcA</name>
    <name evidence="10" type="ORF">D6D85_09795</name>
</gene>
<dbReference type="SUPFAM" id="SSF52913">
    <property type="entry name" value="RNA 3'-terminal phosphate cyclase, RPTC, insert domain"/>
    <property type="match status" value="1"/>
</dbReference>
<dbReference type="Proteomes" id="UP000277582">
    <property type="component" value="Unassembled WGS sequence"/>
</dbReference>
<dbReference type="Gene3D" id="3.65.10.20">
    <property type="entry name" value="RNA 3'-terminal phosphate cyclase domain"/>
    <property type="match status" value="1"/>
</dbReference>
<comment type="subcellular location">
    <subcellularLocation>
        <location evidence="6">Cytoplasm</location>
    </subcellularLocation>
</comment>
<dbReference type="Pfam" id="PF05189">
    <property type="entry name" value="RTC_insert"/>
    <property type="match status" value="1"/>
</dbReference>
<evidence type="ECO:0000256" key="7">
    <source>
        <dbReference type="NCBIfam" id="TIGR03399"/>
    </source>
</evidence>
<evidence type="ECO:0000313" key="11">
    <source>
        <dbReference type="Proteomes" id="UP000277582"/>
    </source>
</evidence>
<evidence type="ECO:0000256" key="1">
    <source>
        <dbReference type="ARBA" id="ARBA00009206"/>
    </source>
</evidence>
<protein>
    <recommendedName>
        <fullName evidence="2 6">RNA 3'-terminal phosphate cyclase</fullName>
        <shortName evidence="6">RNA cyclase</shortName>
        <shortName evidence="6">RNA-3'-phosphate cyclase</shortName>
        <ecNumber evidence="6 7">6.5.1.4</ecNumber>
    </recommendedName>
</protein>
<dbReference type="SUPFAM" id="SSF55205">
    <property type="entry name" value="EPT/RTPC-like"/>
    <property type="match status" value="2"/>
</dbReference>
<accession>A0A429GIH8</accession>
<dbReference type="Pfam" id="PF01137">
    <property type="entry name" value="RTC"/>
    <property type="match status" value="1"/>
</dbReference>
<dbReference type="InterPro" id="IPR013791">
    <property type="entry name" value="RNA3'-term_phos_cycl_insert"/>
</dbReference>
<comment type="similarity">
    <text evidence="1 6">Belongs to the RNA 3'-terminal cyclase family. Type 1 subfamily.</text>
</comment>
<dbReference type="GO" id="GO:0006396">
    <property type="term" value="P:RNA processing"/>
    <property type="evidence" value="ECO:0007669"/>
    <property type="project" value="UniProtKB-UniRule"/>
</dbReference>
<keyword evidence="3 6" id="KW-0436">Ligase</keyword>
<dbReference type="InterPro" id="IPR023797">
    <property type="entry name" value="RNA3'_phos_cyclase_dom"/>
</dbReference>
<sequence>MIEIDGSYGEGGGSLFRYSLALSALSGIPVKIKNIRAKRDPPGLKPQHLAAAKVLAEISSAKVSGLAIGSTTVEFIPGEVRGGRYKFDVGTAGSVSLIIQAVLPVAIRANSPIELELIGGTDVRMAPPVDYMRNVFLKNLSLIGINVELQLIKRGHYPRGGGRVFLRINPISKIKNIEMVRLGEIRKVGGLAHAVRLRKDIAERIALSATKILKNEGFNPEIGVEWSEDGHLGPGAGITVWAESNSTIGADSLGERGKPSEIVGKEAALKLIDEIRTGMAFDRHTGDMLIPYLAISSGRSAIGVSNLTLHAISNIWLCEKFFNIKFDIKGEKDKPCVIEVVGKGI</sequence>
<dbReference type="GO" id="GO:0005524">
    <property type="term" value="F:ATP binding"/>
    <property type="evidence" value="ECO:0007669"/>
    <property type="project" value="UniProtKB-KW"/>
</dbReference>
<comment type="caution">
    <text evidence="10">The sequence shown here is derived from an EMBL/GenBank/DDBJ whole genome shotgun (WGS) entry which is preliminary data.</text>
</comment>
<comment type="caution">
    <text evidence="6">Lacks conserved residue(s) required for the propagation of feature annotation.</text>
</comment>
<keyword evidence="5 6" id="KW-0067">ATP-binding</keyword>
<evidence type="ECO:0000256" key="2">
    <source>
        <dbReference type="ARBA" id="ARBA00021428"/>
    </source>
</evidence>
<comment type="catalytic activity">
    <reaction evidence="6">
        <text>a 3'-end 3'-phospho-ribonucleotide-RNA + ATP = a 3'-end 2',3'-cyclophospho-ribonucleotide-RNA + AMP + diphosphate</text>
        <dbReference type="Rhea" id="RHEA:23976"/>
        <dbReference type="Rhea" id="RHEA-COMP:10463"/>
        <dbReference type="Rhea" id="RHEA-COMP:10464"/>
        <dbReference type="ChEBI" id="CHEBI:30616"/>
        <dbReference type="ChEBI" id="CHEBI:33019"/>
        <dbReference type="ChEBI" id="CHEBI:83062"/>
        <dbReference type="ChEBI" id="CHEBI:83064"/>
        <dbReference type="ChEBI" id="CHEBI:456215"/>
        <dbReference type="EC" id="6.5.1.4"/>
    </reaction>
</comment>
<dbReference type="InterPro" id="IPR017770">
    <property type="entry name" value="RNA3'_term_phos_cyc_type_1"/>
</dbReference>
<reference evidence="10 11" key="1">
    <citation type="submission" date="2018-10" db="EMBL/GenBank/DDBJ databases">
        <title>Co-occurring genomic capacity for anaerobic methane metabolism and dissimilatory sulfite reduction discovered in the Korarchaeota.</title>
        <authorList>
            <person name="Mckay L.J."/>
            <person name="Dlakic M."/>
            <person name="Fields M.W."/>
            <person name="Delmont T.O."/>
            <person name="Eren A.M."/>
            <person name="Jay Z.J."/>
            <person name="Klingelsmith K.B."/>
            <person name="Rusch D.B."/>
            <person name="Inskeep W.P."/>
        </authorList>
    </citation>
    <scope>NUCLEOTIDE SEQUENCE [LARGE SCALE GENOMIC DNA]</scope>
    <source>
        <strain evidence="10 11">MDKW</strain>
    </source>
</reference>
<dbReference type="PANTHER" id="PTHR11096">
    <property type="entry name" value="RNA 3' TERMINAL PHOSPHATE CYCLASE"/>
    <property type="match status" value="1"/>
</dbReference>
<dbReference type="HAMAP" id="MF_00200">
    <property type="entry name" value="RTC"/>
    <property type="match status" value="1"/>
</dbReference>
<dbReference type="GO" id="GO:0003963">
    <property type="term" value="F:RNA-3'-phosphate cyclase activity"/>
    <property type="evidence" value="ECO:0007669"/>
    <property type="project" value="UniProtKB-UniRule"/>
</dbReference>
<evidence type="ECO:0000313" key="10">
    <source>
        <dbReference type="EMBL" id="RSN73565.1"/>
    </source>
</evidence>
<dbReference type="FunFam" id="3.30.360.20:FF:000002">
    <property type="entry name" value="RNA terminal phosphate cyclase-like 1"/>
    <property type="match status" value="1"/>
</dbReference>
<evidence type="ECO:0000256" key="5">
    <source>
        <dbReference type="ARBA" id="ARBA00022840"/>
    </source>
</evidence>
<dbReference type="GO" id="GO:0005737">
    <property type="term" value="C:cytoplasm"/>
    <property type="evidence" value="ECO:0007669"/>
    <property type="project" value="UniProtKB-SubCell"/>
</dbReference>
<dbReference type="InterPro" id="IPR020719">
    <property type="entry name" value="RNA3'_term_phos_cycl-like_CS"/>
</dbReference>
<dbReference type="PANTHER" id="PTHR11096:SF0">
    <property type="entry name" value="RNA 3'-TERMINAL PHOSPHATE CYCLASE"/>
    <property type="match status" value="1"/>
</dbReference>
<feature type="domain" description="RNA 3'-terminal phosphate cyclase insert" evidence="9">
    <location>
        <begin position="182"/>
        <end position="276"/>
    </location>
</feature>
<keyword evidence="11" id="KW-1185">Reference proteome</keyword>
<organism evidence="10 11">
    <name type="scientific">Candidatus Methanodesulfokora washburnensis</name>
    <dbReference type="NCBI Taxonomy" id="2478471"/>
    <lineage>
        <taxon>Archaea</taxon>
        <taxon>Thermoproteota</taxon>
        <taxon>Candidatus Korarchaeia</taxon>
        <taxon>Candidatus Korarchaeia incertae sedis</taxon>
        <taxon>Candidatus Methanodesulfokora</taxon>
    </lineage>
</organism>
<dbReference type="NCBIfam" id="TIGR03399">
    <property type="entry name" value="RNA_3prim_cycl"/>
    <property type="match status" value="1"/>
</dbReference>
<feature type="binding site" evidence="6">
    <location>
        <position position="100"/>
    </location>
    <ligand>
        <name>ATP</name>
        <dbReference type="ChEBI" id="CHEBI:30616"/>
    </ligand>
</feature>
<proteinExistence type="inferred from homology"/>
<feature type="domain" description="RNA 3'-terminal phosphate cyclase" evidence="8">
    <location>
        <begin position="8"/>
        <end position="328"/>
    </location>
</feature>
<evidence type="ECO:0000256" key="3">
    <source>
        <dbReference type="ARBA" id="ARBA00022598"/>
    </source>
</evidence>
<name>A0A429GIH8_9CREN</name>
<dbReference type="InterPro" id="IPR037136">
    <property type="entry name" value="RNA3'_phos_cyclase_dom_sf"/>
</dbReference>
<dbReference type="InterPro" id="IPR000228">
    <property type="entry name" value="RNA3'_term_phos_cyc"/>
</dbReference>
<dbReference type="EMBL" id="RCOS01000113">
    <property type="protein sequence ID" value="RSN73565.1"/>
    <property type="molecule type" value="Genomic_DNA"/>
</dbReference>
<dbReference type="PROSITE" id="PS01287">
    <property type="entry name" value="RTC"/>
    <property type="match status" value="1"/>
</dbReference>
<evidence type="ECO:0000256" key="6">
    <source>
        <dbReference type="HAMAP-Rule" id="MF_00200"/>
    </source>
</evidence>
<dbReference type="AlphaFoldDB" id="A0A429GIH8"/>
<dbReference type="CDD" id="cd00874">
    <property type="entry name" value="RNA_Cyclase_Class_II"/>
    <property type="match status" value="1"/>
</dbReference>
<evidence type="ECO:0000259" key="9">
    <source>
        <dbReference type="Pfam" id="PF05189"/>
    </source>
</evidence>
<comment type="function">
    <text evidence="6">Catalyzes the conversion of 3'-phosphate to a 2',3'-cyclic phosphodiester at the end of RNA. The mechanism of action of the enzyme occurs in 3 steps: (A) adenylation of the enzyme by ATP; (B) transfer of adenylate to an RNA-N3'P to produce RNA-N3'PP5'A; (C) and attack of the adjacent 2'-hydroxyl on the 3'-phosphorus in the diester linkage to produce the cyclic end product. The biological role of this enzyme is unknown but it is likely to function in some aspects of cellular RNA processing.</text>
</comment>
<dbReference type="OrthoDB" id="7994at2157"/>
<keyword evidence="6" id="KW-0963">Cytoplasm</keyword>
<evidence type="ECO:0000256" key="4">
    <source>
        <dbReference type="ARBA" id="ARBA00022741"/>
    </source>
</evidence>
<dbReference type="EC" id="6.5.1.4" evidence="6 7"/>
<dbReference type="RefSeq" id="WP_125671804.1">
    <property type="nucleotide sequence ID" value="NZ_RCOS01000113.1"/>
</dbReference>
<dbReference type="PIRSF" id="PIRSF005378">
    <property type="entry name" value="RNA3'_term_phos_cycl_euk"/>
    <property type="match status" value="1"/>
</dbReference>
<dbReference type="InterPro" id="IPR036553">
    <property type="entry name" value="RPTC_insert"/>
</dbReference>